<feature type="signal peptide" evidence="1">
    <location>
        <begin position="1"/>
        <end position="21"/>
    </location>
</feature>
<keyword evidence="1" id="KW-0732">Signal</keyword>
<reference evidence="3" key="1">
    <citation type="journal article" date="2021" name="ISME J.">
        <title>Evolutionary origin and ecological implication of a unique nif island in free-living Bradyrhizobium lineages.</title>
        <authorList>
            <person name="Tao J."/>
        </authorList>
    </citation>
    <scope>NUCLEOTIDE SEQUENCE [LARGE SCALE GENOMIC DNA]</scope>
    <source>
        <strain evidence="3">SZCCT0094</strain>
    </source>
</reference>
<name>A0ABS5GBP2_9BRAD</name>
<protein>
    <submittedName>
        <fullName evidence="2">Uncharacterized protein</fullName>
    </submittedName>
</protein>
<keyword evidence="3" id="KW-1185">Reference proteome</keyword>
<evidence type="ECO:0000256" key="1">
    <source>
        <dbReference type="SAM" id="SignalP"/>
    </source>
</evidence>
<feature type="chain" id="PRO_5046817853" evidence="1">
    <location>
        <begin position="22"/>
        <end position="76"/>
    </location>
</feature>
<accession>A0ABS5GBP2</accession>
<sequence>MKKLMFAVALSLVVLPSFAQAQGHMGTPQEQKACAPDAKRFCRSQLGDDFAVQNCLTQNRQKLSKRCSAVFQSHGM</sequence>
<evidence type="ECO:0000313" key="2">
    <source>
        <dbReference type="EMBL" id="MBR1138772.1"/>
    </source>
</evidence>
<dbReference type="EMBL" id="JAFCLK010000023">
    <property type="protein sequence ID" value="MBR1138772.1"/>
    <property type="molecule type" value="Genomic_DNA"/>
</dbReference>
<evidence type="ECO:0000313" key="3">
    <source>
        <dbReference type="Proteomes" id="UP001314635"/>
    </source>
</evidence>
<comment type="caution">
    <text evidence="2">The sequence shown here is derived from an EMBL/GenBank/DDBJ whole genome shotgun (WGS) entry which is preliminary data.</text>
</comment>
<dbReference type="Proteomes" id="UP001314635">
    <property type="component" value="Unassembled WGS sequence"/>
</dbReference>
<dbReference type="RefSeq" id="WP_012044751.1">
    <property type="nucleotide sequence ID" value="NZ_JABFDP010000036.1"/>
</dbReference>
<organism evidence="2 3">
    <name type="scientific">Bradyrhizobium denitrificans</name>
    <dbReference type="NCBI Taxonomy" id="2734912"/>
    <lineage>
        <taxon>Bacteria</taxon>
        <taxon>Pseudomonadati</taxon>
        <taxon>Pseudomonadota</taxon>
        <taxon>Alphaproteobacteria</taxon>
        <taxon>Hyphomicrobiales</taxon>
        <taxon>Nitrobacteraceae</taxon>
        <taxon>Bradyrhizobium</taxon>
    </lineage>
</organism>
<gene>
    <name evidence="2" type="ORF">JQ619_23690</name>
</gene>
<proteinExistence type="predicted"/>